<accession>A0ABY7FT52</accession>
<gene>
    <name evidence="2" type="ORF">MAR_038133</name>
</gene>
<dbReference type="EMBL" id="CP111024">
    <property type="protein sequence ID" value="WAR24464.1"/>
    <property type="molecule type" value="Genomic_DNA"/>
</dbReference>
<protein>
    <submittedName>
        <fullName evidence="2">Uncharacterized protein</fullName>
    </submittedName>
</protein>
<dbReference type="Proteomes" id="UP001164746">
    <property type="component" value="Chromosome 13"/>
</dbReference>
<evidence type="ECO:0000313" key="3">
    <source>
        <dbReference type="Proteomes" id="UP001164746"/>
    </source>
</evidence>
<evidence type="ECO:0000256" key="1">
    <source>
        <dbReference type="SAM" id="MobiDB-lite"/>
    </source>
</evidence>
<reference evidence="2" key="1">
    <citation type="submission" date="2022-11" db="EMBL/GenBank/DDBJ databases">
        <title>Centuries of genome instability and evolution in soft-shell clam transmissible cancer (bioRxiv).</title>
        <authorList>
            <person name="Hart S.F.M."/>
            <person name="Yonemitsu M.A."/>
            <person name="Giersch R.M."/>
            <person name="Beal B.F."/>
            <person name="Arriagada G."/>
            <person name="Davis B.W."/>
            <person name="Ostrander E.A."/>
            <person name="Goff S.P."/>
            <person name="Metzger M.J."/>
        </authorList>
    </citation>
    <scope>NUCLEOTIDE SEQUENCE</scope>
    <source>
        <strain evidence="2">MELC-2E11</strain>
        <tissue evidence="2">Siphon/mantle</tissue>
    </source>
</reference>
<organism evidence="2 3">
    <name type="scientific">Mya arenaria</name>
    <name type="common">Soft-shell clam</name>
    <dbReference type="NCBI Taxonomy" id="6604"/>
    <lineage>
        <taxon>Eukaryota</taxon>
        <taxon>Metazoa</taxon>
        <taxon>Spiralia</taxon>
        <taxon>Lophotrochozoa</taxon>
        <taxon>Mollusca</taxon>
        <taxon>Bivalvia</taxon>
        <taxon>Autobranchia</taxon>
        <taxon>Heteroconchia</taxon>
        <taxon>Euheterodonta</taxon>
        <taxon>Imparidentia</taxon>
        <taxon>Neoheterodontei</taxon>
        <taxon>Myida</taxon>
        <taxon>Myoidea</taxon>
        <taxon>Myidae</taxon>
        <taxon>Mya</taxon>
    </lineage>
</organism>
<proteinExistence type="predicted"/>
<sequence>MKVKAAKASASVAPEFSVPPADTNAYTNPAYS</sequence>
<evidence type="ECO:0000313" key="2">
    <source>
        <dbReference type="EMBL" id="WAR24464.1"/>
    </source>
</evidence>
<keyword evidence="3" id="KW-1185">Reference proteome</keyword>
<name>A0ABY7FT52_MYAAR</name>
<feature type="region of interest" description="Disordered" evidence="1">
    <location>
        <begin position="1"/>
        <end position="32"/>
    </location>
</feature>
<feature type="compositionally biased region" description="Low complexity" evidence="1">
    <location>
        <begin position="1"/>
        <end position="13"/>
    </location>
</feature>